<gene>
    <name evidence="3" type="ORF">DP116_14110</name>
</gene>
<dbReference type="Proteomes" id="UP000718564">
    <property type="component" value="Unassembled WGS sequence"/>
</dbReference>
<evidence type="ECO:0000259" key="2">
    <source>
        <dbReference type="Pfam" id="PF19995"/>
    </source>
</evidence>
<protein>
    <recommendedName>
        <fullName evidence="2">Inactive STAND domain-containing protein</fullName>
    </recommendedName>
</protein>
<evidence type="ECO:0000313" key="3">
    <source>
        <dbReference type="EMBL" id="NMG20530.1"/>
    </source>
</evidence>
<feature type="coiled-coil region" evidence="1">
    <location>
        <begin position="55"/>
        <end position="82"/>
    </location>
</feature>
<dbReference type="Pfam" id="PF19995">
    <property type="entry name" value="iSTAND"/>
    <property type="match status" value="1"/>
</dbReference>
<reference evidence="3 4" key="1">
    <citation type="submission" date="2018-06" db="EMBL/GenBank/DDBJ databases">
        <title>Comparative genomics of Brasilonema spp. strains.</title>
        <authorList>
            <person name="Alvarenga D.O."/>
            <person name="Fiore M.F."/>
            <person name="Varani A.M."/>
        </authorList>
    </citation>
    <scope>NUCLEOTIDE SEQUENCE [LARGE SCALE GENOMIC DNA]</scope>
    <source>
        <strain evidence="3 4">SPC951</strain>
    </source>
</reference>
<dbReference type="RefSeq" id="WP_169155792.1">
    <property type="nucleotide sequence ID" value="NZ_CAWPJE010000083.1"/>
</dbReference>
<feature type="coiled-coil region" evidence="1">
    <location>
        <begin position="4"/>
        <end position="31"/>
    </location>
</feature>
<proteinExistence type="predicted"/>
<organism evidence="3 4">
    <name type="scientific">Brasilonema bromeliae SPC951</name>
    <dbReference type="NCBI Taxonomy" id="385972"/>
    <lineage>
        <taxon>Bacteria</taxon>
        <taxon>Bacillati</taxon>
        <taxon>Cyanobacteriota</taxon>
        <taxon>Cyanophyceae</taxon>
        <taxon>Nostocales</taxon>
        <taxon>Scytonemataceae</taxon>
        <taxon>Brasilonema</taxon>
        <taxon>Bromeliae group (in: Brasilonema)</taxon>
    </lineage>
</organism>
<keyword evidence="4" id="KW-1185">Reference proteome</keyword>
<evidence type="ECO:0000313" key="4">
    <source>
        <dbReference type="Proteomes" id="UP000718564"/>
    </source>
</evidence>
<sequence>MSYVNALRNKLKRLNEELDGLQQEWRRRHDKVKELRLALAIEVSPASKFQLKQQIQEEDTQLKSLDHRIQEVEKYIERVNNEQIHSALFRLNYVQQVQLFREFIEEKRIGAFLVHGSPEHGQIFLLKRLLQAIPDSTITPPIQFYLSRRALRTDIAALWREFGRQMGVQNFSSHEEIAKNVVSQLQTQHVILVFHDFDCIDEDYLHELMRDFWLPLVNSVQQTIYPTNEFFLLMFLVDHEGCVSNWKIQFANQLDPVWEPCIPIRLPIIDRLSDRVLASWMENAIDTLPTKVTRQIDSTVQVILEKSEGVPEHVFAQIFGLCGCNWQEEEVRWLEL</sequence>
<evidence type="ECO:0000256" key="1">
    <source>
        <dbReference type="SAM" id="Coils"/>
    </source>
</evidence>
<comment type="caution">
    <text evidence="3">The sequence shown here is derived from an EMBL/GenBank/DDBJ whole genome shotgun (WGS) entry which is preliminary data.</text>
</comment>
<name>A0ABX1P821_9CYAN</name>
<keyword evidence="1" id="KW-0175">Coiled coil</keyword>
<feature type="domain" description="Inactive STAND" evidence="2">
    <location>
        <begin position="88"/>
        <end position="237"/>
    </location>
</feature>
<dbReference type="EMBL" id="QMEB01000100">
    <property type="protein sequence ID" value="NMG20530.1"/>
    <property type="molecule type" value="Genomic_DNA"/>
</dbReference>
<accession>A0ABX1P821</accession>
<dbReference type="InterPro" id="IPR045475">
    <property type="entry name" value="iSTAND"/>
</dbReference>